<feature type="region of interest" description="Disordered" evidence="4">
    <location>
        <begin position="50"/>
        <end position="156"/>
    </location>
</feature>
<organism evidence="5 6">
    <name type="scientific">Aromia moschata</name>
    <dbReference type="NCBI Taxonomy" id="1265417"/>
    <lineage>
        <taxon>Eukaryota</taxon>
        <taxon>Metazoa</taxon>
        <taxon>Ecdysozoa</taxon>
        <taxon>Arthropoda</taxon>
        <taxon>Hexapoda</taxon>
        <taxon>Insecta</taxon>
        <taxon>Pterygota</taxon>
        <taxon>Neoptera</taxon>
        <taxon>Endopterygota</taxon>
        <taxon>Coleoptera</taxon>
        <taxon>Polyphaga</taxon>
        <taxon>Cucujiformia</taxon>
        <taxon>Chrysomeloidea</taxon>
        <taxon>Cerambycidae</taxon>
        <taxon>Cerambycinae</taxon>
        <taxon>Callichromatini</taxon>
        <taxon>Aromia</taxon>
    </lineage>
</organism>
<keyword evidence="6" id="KW-1185">Reference proteome</keyword>
<comment type="caution">
    <text evidence="5">The sequence shown here is derived from an EMBL/GenBank/DDBJ whole genome shotgun (WGS) entry which is preliminary data.</text>
</comment>
<accession>A0AAV8Y365</accession>
<dbReference type="AlphaFoldDB" id="A0AAV8Y365"/>
<feature type="compositionally biased region" description="Polar residues" evidence="4">
    <location>
        <begin position="111"/>
        <end position="140"/>
    </location>
</feature>
<evidence type="ECO:0000256" key="4">
    <source>
        <dbReference type="SAM" id="MobiDB-lite"/>
    </source>
</evidence>
<dbReference type="Proteomes" id="UP001162162">
    <property type="component" value="Unassembled WGS sequence"/>
</dbReference>
<gene>
    <name evidence="5" type="ORF">NQ318_007030</name>
</gene>
<evidence type="ECO:0000256" key="2">
    <source>
        <dbReference type="ARBA" id="ARBA00023054"/>
    </source>
</evidence>
<reference evidence="5" key="1">
    <citation type="journal article" date="2023" name="Insect Mol. Biol.">
        <title>Genome sequencing provides insights into the evolution of gene families encoding plant cell wall-degrading enzymes in longhorned beetles.</title>
        <authorList>
            <person name="Shin N.R."/>
            <person name="Okamura Y."/>
            <person name="Kirsch R."/>
            <person name="Pauchet Y."/>
        </authorList>
    </citation>
    <scope>NUCLEOTIDE SEQUENCE</scope>
    <source>
        <strain evidence="5">AMC_N1</strain>
    </source>
</reference>
<name>A0AAV8Y365_9CUCU</name>
<comment type="similarity">
    <text evidence="1">Belongs to the LRRFIP family.</text>
</comment>
<proteinExistence type="inferred from homology"/>
<feature type="coiled-coil region" evidence="3">
    <location>
        <begin position="4"/>
        <end position="38"/>
    </location>
</feature>
<evidence type="ECO:0000256" key="1">
    <source>
        <dbReference type="ARBA" id="ARBA00008275"/>
    </source>
</evidence>
<feature type="compositionally biased region" description="Basic and acidic residues" evidence="4">
    <location>
        <begin position="71"/>
        <end position="103"/>
    </location>
</feature>
<keyword evidence="2 3" id="KW-0175">Coiled coil</keyword>
<dbReference type="GO" id="GO:0006355">
    <property type="term" value="P:regulation of DNA-templated transcription"/>
    <property type="evidence" value="ECO:0007669"/>
    <property type="project" value="InterPro"/>
</dbReference>
<dbReference type="EMBL" id="JAPWTK010000218">
    <property type="protein sequence ID" value="KAJ8945384.1"/>
    <property type="molecule type" value="Genomic_DNA"/>
</dbReference>
<dbReference type="InterPro" id="IPR019139">
    <property type="entry name" value="LRRFIP1/2"/>
</dbReference>
<dbReference type="Pfam" id="PF09738">
    <property type="entry name" value="LRRFIP"/>
    <property type="match status" value="1"/>
</dbReference>
<evidence type="ECO:0000313" key="5">
    <source>
        <dbReference type="EMBL" id="KAJ8945384.1"/>
    </source>
</evidence>
<evidence type="ECO:0000313" key="6">
    <source>
        <dbReference type="Proteomes" id="UP001162162"/>
    </source>
</evidence>
<protein>
    <submittedName>
        <fullName evidence="5">Uncharacterized protein</fullName>
    </submittedName>
</protein>
<feature type="compositionally biased region" description="Basic and acidic residues" evidence="4">
    <location>
        <begin position="201"/>
        <end position="212"/>
    </location>
</feature>
<evidence type="ECO:0000256" key="3">
    <source>
        <dbReference type="SAM" id="Coils"/>
    </source>
</evidence>
<sequence>MTRLRRLTREHDQLKRLCAKLRDDLAVTRAELEEQDRLIAEKGLVIVGEEVPPDEDGTVHPPKKALVSAENAERSAGEFAKEKSELQDQISHLKLELEKEERSKRRKPSSTGVLSTARPQITTQTTSKGKQANNWRTTSSGRRRPEAGRGNAAGSAVAWLESQVIRYKTAAEVSEQSEEALKAEKRKLQREESDSLTDLSTDARDALSRAEELENLQHPPT</sequence>
<feature type="region of interest" description="Disordered" evidence="4">
    <location>
        <begin position="172"/>
        <end position="221"/>
    </location>
</feature>